<sequence length="98" mass="10664">MSGWAPSNDIFASVHNLSTPPGPITFGSSSSAKLSNKTCAHKRVYSSLAEVFDWLVARVCLTSSNPSLCAGSLETQHKKHERRMRGGGQVILEPRHRS</sequence>
<accession>A0A0D0DEM7</accession>
<dbReference type="EMBL" id="KN825011">
    <property type="protein sequence ID" value="KIK95972.1"/>
    <property type="molecule type" value="Genomic_DNA"/>
</dbReference>
<keyword evidence="3" id="KW-1185">Reference proteome</keyword>
<feature type="region of interest" description="Disordered" evidence="1">
    <location>
        <begin position="75"/>
        <end position="98"/>
    </location>
</feature>
<reference evidence="3" key="2">
    <citation type="submission" date="2015-01" db="EMBL/GenBank/DDBJ databases">
        <title>Evolutionary Origins and Diversification of the Mycorrhizal Mutualists.</title>
        <authorList>
            <consortium name="DOE Joint Genome Institute"/>
            <consortium name="Mycorrhizal Genomics Consortium"/>
            <person name="Kohler A."/>
            <person name="Kuo A."/>
            <person name="Nagy L.G."/>
            <person name="Floudas D."/>
            <person name="Copeland A."/>
            <person name="Barry K.W."/>
            <person name="Cichocki N."/>
            <person name="Veneault-Fourrey C."/>
            <person name="LaButti K."/>
            <person name="Lindquist E.A."/>
            <person name="Lipzen A."/>
            <person name="Lundell T."/>
            <person name="Morin E."/>
            <person name="Murat C."/>
            <person name="Riley R."/>
            <person name="Ohm R."/>
            <person name="Sun H."/>
            <person name="Tunlid A."/>
            <person name="Henrissat B."/>
            <person name="Grigoriev I.V."/>
            <person name="Hibbett D.S."/>
            <person name="Martin F."/>
        </authorList>
    </citation>
    <scope>NUCLEOTIDE SEQUENCE [LARGE SCALE GENOMIC DNA]</scope>
    <source>
        <strain evidence="3">Ve08.2h10</strain>
    </source>
</reference>
<name>A0A0D0DEM7_9AGAM</name>
<evidence type="ECO:0000313" key="3">
    <source>
        <dbReference type="Proteomes" id="UP000054538"/>
    </source>
</evidence>
<evidence type="ECO:0000313" key="2">
    <source>
        <dbReference type="EMBL" id="KIK95972.1"/>
    </source>
</evidence>
<dbReference type="AlphaFoldDB" id="A0A0D0DEM7"/>
<gene>
    <name evidence="2" type="ORF">PAXRUDRAFT_344589</name>
</gene>
<dbReference type="InParanoid" id="A0A0D0DEM7"/>
<dbReference type="Proteomes" id="UP000054538">
    <property type="component" value="Unassembled WGS sequence"/>
</dbReference>
<evidence type="ECO:0000256" key="1">
    <source>
        <dbReference type="SAM" id="MobiDB-lite"/>
    </source>
</evidence>
<proteinExistence type="predicted"/>
<reference evidence="2 3" key="1">
    <citation type="submission" date="2014-04" db="EMBL/GenBank/DDBJ databases">
        <authorList>
            <consortium name="DOE Joint Genome Institute"/>
            <person name="Kuo A."/>
            <person name="Kohler A."/>
            <person name="Jargeat P."/>
            <person name="Nagy L.G."/>
            <person name="Floudas D."/>
            <person name="Copeland A."/>
            <person name="Barry K.W."/>
            <person name="Cichocki N."/>
            <person name="Veneault-Fourrey C."/>
            <person name="LaButti K."/>
            <person name="Lindquist E.A."/>
            <person name="Lipzen A."/>
            <person name="Lundell T."/>
            <person name="Morin E."/>
            <person name="Murat C."/>
            <person name="Sun H."/>
            <person name="Tunlid A."/>
            <person name="Henrissat B."/>
            <person name="Grigoriev I.V."/>
            <person name="Hibbett D.S."/>
            <person name="Martin F."/>
            <person name="Nordberg H.P."/>
            <person name="Cantor M.N."/>
            <person name="Hua S.X."/>
        </authorList>
    </citation>
    <scope>NUCLEOTIDE SEQUENCE [LARGE SCALE GENOMIC DNA]</scope>
    <source>
        <strain evidence="2 3">Ve08.2h10</strain>
    </source>
</reference>
<dbReference type="HOGENOM" id="CLU_2334248_0_0_1"/>
<protein>
    <submittedName>
        <fullName evidence="2">Uncharacterized protein</fullName>
    </submittedName>
</protein>
<organism evidence="2 3">
    <name type="scientific">Paxillus rubicundulus Ve08.2h10</name>
    <dbReference type="NCBI Taxonomy" id="930991"/>
    <lineage>
        <taxon>Eukaryota</taxon>
        <taxon>Fungi</taxon>
        <taxon>Dikarya</taxon>
        <taxon>Basidiomycota</taxon>
        <taxon>Agaricomycotina</taxon>
        <taxon>Agaricomycetes</taxon>
        <taxon>Agaricomycetidae</taxon>
        <taxon>Boletales</taxon>
        <taxon>Paxilineae</taxon>
        <taxon>Paxillaceae</taxon>
        <taxon>Paxillus</taxon>
    </lineage>
</organism>